<dbReference type="RefSeq" id="WP_126810110.1">
    <property type="nucleotide sequence ID" value="NZ_NGKA01000031.1"/>
</dbReference>
<comment type="caution">
    <text evidence="7">The sequence shown here is derived from an EMBL/GenBank/DDBJ whole genome shotgun (WGS) entry which is preliminary data.</text>
</comment>
<dbReference type="EMBL" id="NGKA01000031">
    <property type="protein sequence ID" value="RSU08907.1"/>
    <property type="molecule type" value="Genomic_DNA"/>
</dbReference>
<evidence type="ECO:0000256" key="1">
    <source>
        <dbReference type="ARBA" id="ARBA00000073"/>
    </source>
</evidence>
<comment type="similarity">
    <text evidence="2 5">Belongs to the pseudouridine synthase RluA family.</text>
</comment>
<keyword evidence="8" id="KW-1185">Reference proteome</keyword>
<gene>
    <name evidence="7" type="ORF">CBF29_12845</name>
</gene>
<evidence type="ECO:0000259" key="6">
    <source>
        <dbReference type="Pfam" id="PF00849"/>
    </source>
</evidence>
<dbReference type="AlphaFoldDB" id="A0A430ALY9"/>
<comment type="catalytic activity">
    <reaction evidence="1 5">
        <text>a uridine in RNA = a pseudouridine in RNA</text>
        <dbReference type="Rhea" id="RHEA:48348"/>
        <dbReference type="Rhea" id="RHEA-COMP:12068"/>
        <dbReference type="Rhea" id="RHEA-COMP:12069"/>
        <dbReference type="ChEBI" id="CHEBI:65314"/>
        <dbReference type="ChEBI" id="CHEBI:65315"/>
    </reaction>
</comment>
<sequence>MKFSIILPSHFESRDIRSLLESHWLVPRKVRHFLRSRKNVLVNGEVKMFHELVHAGDKITLIFEPSDYSTPDILPGDKQLVQTIVEDEHLIIVEKPVKMKTHPNQPDENDTLLNHLADYLAEKNQIPYVVHRLDKETSGLILFAKNPFILPILGRMMEQKSIKRVYQAIAQGEIKQENFTISEKIGRDRHDKRKRIIDNRRGQYAETNVTVHKKTKQQSFLTCSLATGRTHQIRVHLQSIGHPVIGDPLYNPSFQKAHRLMLHAHELSFIHPLTEEQIHAQSTFSLW</sequence>
<dbReference type="GO" id="GO:0000455">
    <property type="term" value="P:enzyme-directed rRNA pseudouridine synthesis"/>
    <property type="evidence" value="ECO:0007669"/>
    <property type="project" value="TreeGrafter"/>
</dbReference>
<dbReference type="CDD" id="cd02869">
    <property type="entry name" value="PseudoU_synth_RluA_like"/>
    <property type="match status" value="1"/>
</dbReference>
<evidence type="ECO:0000256" key="4">
    <source>
        <dbReference type="PIRSR" id="PIRSR606225-1"/>
    </source>
</evidence>
<dbReference type="SUPFAM" id="SSF55120">
    <property type="entry name" value="Pseudouridine synthase"/>
    <property type="match status" value="1"/>
</dbReference>
<dbReference type="EC" id="5.4.99.-" evidence="5"/>
<evidence type="ECO:0000313" key="7">
    <source>
        <dbReference type="EMBL" id="RSU08907.1"/>
    </source>
</evidence>
<reference evidence="7 8" key="1">
    <citation type="submission" date="2017-05" db="EMBL/GenBank/DDBJ databases">
        <title>Vagococcus spp. assemblies.</title>
        <authorList>
            <person name="Gulvik C.A."/>
        </authorList>
    </citation>
    <scope>NUCLEOTIDE SEQUENCE [LARGE SCALE GENOMIC DNA]</scope>
    <source>
        <strain evidence="7 8">CCUG 51432</strain>
    </source>
</reference>
<organism evidence="7 8">
    <name type="scientific">Vagococcus elongatus</name>
    <dbReference type="NCBI Taxonomy" id="180344"/>
    <lineage>
        <taxon>Bacteria</taxon>
        <taxon>Bacillati</taxon>
        <taxon>Bacillota</taxon>
        <taxon>Bacilli</taxon>
        <taxon>Lactobacillales</taxon>
        <taxon>Enterococcaceae</taxon>
        <taxon>Vagococcus</taxon>
    </lineage>
</organism>
<dbReference type="PANTHER" id="PTHR21600">
    <property type="entry name" value="MITOCHONDRIAL RNA PSEUDOURIDINE SYNTHASE"/>
    <property type="match status" value="1"/>
</dbReference>
<feature type="active site" evidence="4">
    <location>
        <position position="134"/>
    </location>
</feature>
<dbReference type="OrthoDB" id="9773999at2"/>
<dbReference type="InterPro" id="IPR006145">
    <property type="entry name" value="PsdUridine_synth_RsuA/RluA"/>
</dbReference>
<dbReference type="Proteomes" id="UP000287605">
    <property type="component" value="Unassembled WGS sequence"/>
</dbReference>
<comment type="function">
    <text evidence="5">Responsible for synthesis of pseudouridine from uracil.</text>
</comment>
<accession>A0A430ALY9</accession>
<evidence type="ECO:0000256" key="2">
    <source>
        <dbReference type="ARBA" id="ARBA00010876"/>
    </source>
</evidence>
<dbReference type="NCBIfam" id="TIGR00005">
    <property type="entry name" value="rluA_subfam"/>
    <property type="match status" value="1"/>
</dbReference>
<dbReference type="GO" id="GO:0140098">
    <property type="term" value="F:catalytic activity, acting on RNA"/>
    <property type="evidence" value="ECO:0007669"/>
    <property type="project" value="UniProtKB-ARBA"/>
</dbReference>
<evidence type="ECO:0000313" key="8">
    <source>
        <dbReference type="Proteomes" id="UP000287605"/>
    </source>
</evidence>
<dbReference type="InterPro" id="IPR006224">
    <property type="entry name" value="PsdUridine_synth_RluA-like_CS"/>
</dbReference>
<feature type="domain" description="Pseudouridine synthase RsuA/RluA-like" evidence="6">
    <location>
        <begin position="89"/>
        <end position="239"/>
    </location>
</feature>
<keyword evidence="3 5" id="KW-0413">Isomerase</keyword>
<dbReference type="Gene3D" id="3.30.2350.10">
    <property type="entry name" value="Pseudouridine synthase"/>
    <property type="match status" value="1"/>
</dbReference>
<protein>
    <recommendedName>
        <fullName evidence="5">Pseudouridine synthase</fullName>
        <ecNumber evidence="5">5.4.99.-</ecNumber>
    </recommendedName>
</protein>
<evidence type="ECO:0000256" key="5">
    <source>
        <dbReference type="RuleBase" id="RU362028"/>
    </source>
</evidence>
<evidence type="ECO:0000256" key="3">
    <source>
        <dbReference type="ARBA" id="ARBA00023235"/>
    </source>
</evidence>
<dbReference type="Pfam" id="PF00849">
    <property type="entry name" value="PseudoU_synth_2"/>
    <property type="match status" value="1"/>
</dbReference>
<dbReference type="GO" id="GO:0009982">
    <property type="term" value="F:pseudouridine synthase activity"/>
    <property type="evidence" value="ECO:0007669"/>
    <property type="project" value="InterPro"/>
</dbReference>
<dbReference type="PROSITE" id="PS01129">
    <property type="entry name" value="PSI_RLU"/>
    <property type="match status" value="1"/>
</dbReference>
<dbReference type="PANTHER" id="PTHR21600:SF44">
    <property type="entry name" value="RIBOSOMAL LARGE SUBUNIT PSEUDOURIDINE SYNTHASE D"/>
    <property type="match status" value="1"/>
</dbReference>
<name>A0A430ALY9_9ENTE</name>
<dbReference type="GO" id="GO:0003723">
    <property type="term" value="F:RNA binding"/>
    <property type="evidence" value="ECO:0007669"/>
    <property type="project" value="InterPro"/>
</dbReference>
<dbReference type="InterPro" id="IPR020103">
    <property type="entry name" value="PsdUridine_synth_cat_dom_sf"/>
</dbReference>
<proteinExistence type="inferred from homology"/>
<dbReference type="InterPro" id="IPR006225">
    <property type="entry name" value="PsdUridine_synth_RluC/D"/>
</dbReference>
<dbReference type="InterPro" id="IPR050188">
    <property type="entry name" value="RluA_PseudoU_synthase"/>
</dbReference>